<feature type="compositionally biased region" description="Low complexity" evidence="1">
    <location>
        <begin position="1"/>
        <end position="22"/>
    </location>
</feature>
<proteinExistence type="predicted"/>
<name>A0A5C3NTD9_9APHY</name>
<dbReference type="InParanoid" id="A0A5C3NTD9"/>
<dbReference type="Proteomes" id="UP000308197">
    <property type="component" value="Unassembled WGS sequence"/>
</dbReference>
<feature type="non-terminal residue" evidence="2">
    <location>
        <position position="1"/>
    </location>
</feature>
<feature type="compositionally biased region" description="Low complexity" evidence="1">
    <location>
        <begin position="232"/>
        <end position="266"/>
    </location>
</feature>
<protein>
    <submittedName>
        <fullName evidence="2">Uncharacterized protein</fullName>
    </submittedName>
</protein>
<feature type="region of interest" description="Disordered" evidence="1">
    <location>
        <begin position="774"/>
        <end position="833"/>
    </location>
</feature>
<dbReference type="InterPro" id="IPR041078">
    <property type="entry name" value="Plavaka"/>
</dbReference>
<keyword evidence="3" id="KW-1185">Reference proteome</keyword>
<evidence type="ECO:0000313" key="3">
    <source>
        <dbReference type="Proteomes" id="UP000308197"/>
    </source>
</evidence>
<feature type="region of interest" description="Disordered" evidence="1">
    <location>
        <begin position="1"/>
        <end position="27"/>
    </location>
</feature>
<organism evidence="2 3">
    <name type="scientific">Polyporus arcularius HHB13444</name>
    <dbReference type="NCBI Taxonomy" id="1314778"/>
    <lineage>
        <taxon>Eukaryota</taxon>
        <taxon>Fungi</taxon>
        <taxon>Dikarya</taxon>
        <taxon>Basidiomycota</taxon>
        <taxon>Agaricomycotina</taxon>
        <taxon>Agaricomycetes</taxon>
        <taxon>Polyporales</taxon>
        <taxon>Polyporaceae</taxon>
        <taxon>Polyporus</taxon>
    </lineage>
</organism>
<feature type="compositionally biased region" description="Basic and acidic residues" evidence="1">
    <location>
        <begin position="777"/>
        <end position="800"/>
    </location>
</feature>
<feature type="region of interest" description="Disordered" evidence="1">
    <location>
        <begin position="228"/>
        <end position="270"/>
    </location>
</feature>
<sequence length="1082" mass="122921">PPSSPSSLSSPSSPSSASSSSSTNELGMYRIFAVRPKRDPDEQDRTLESYCDPAAFDVPPLSDTTHTRPGHAPPRVNAPARPPYAPFPNYTTFDMLYWQNNGSNTKSDQQINILATKVMQEPEFEVEHLARFDAARELKRLDDYIEVEDDSPLSVDDGWCQGNVQVRVPKEGVHYASEEDAPLFTMTNVWHRKFCEVIRGALKQACVRDWHMIPHQLFCTAADVPQRHLDSRSPSPSPSTASARFGTSSATSSSNSSSSSSSMSFSDESDEEDIRIYSEIFNTEAALEEDAAMRSKPRIPGDPEDLEYCVTLICLYSDSTRLTSFGTASLWPIYMYFGNQSKYVRGRPTAYAAHHMAYIPSLPDRIQDFYTDHYNDSATAAVLKFLRRELMQQILLLLLDDSFMYIYVHGDVVVCGDGITRRHFPRFVLYTADYVEKILLACLKYLAKCPCPRCKINKDKIIEMGTRADDYRRNHVRVDNNDVMWRIKLARQWIFEKGMPLTSMYIDRILGPLSLTPTRSAFSVKLREHGFNFYTLFAPDFMHEVELGVWKFAFTHHMRILHAAGADQIQTFNKRFRQVPTFGRSTIRKFSKNVSNQGKLAAQDYEDRLQCFMPVIEGLMKSRADNRIVLDNTFDLAMVLTLGKLRMHTSKTIDGLGEAASSVGTSTREYAKKVCPNYVTVELPKELAARGRRKARRAKVSAAGVSVPTVCKRTYFNHCTYKFHALRDYATTIKALGPLDNSSAQIGEQEHIHSQGDYDRTNKVNYIPQVARRNHRGEKMRTIKQRVDAAREARKKKDSDAAAMEPGAEPPQPRPGPDKNLDDEVNGKLPYTTASQRYHIAKSQRSHDNILDWMSCGDDPALTNFHMNLKDHLLTRLQARGIFMPTDEHDETQIGEHAFEDRARLVIHKETAYWHEVLRLNYTSYDLRRNQDSVTPKNHGDIMLLADTDSEGSDGHTHPYAYARVIRIFHVNVRLYDSPMQEFERMDVAFVRWFRVDHSAPGGFKRKRLHRLEFVSPGSDELAFGFVNPADVIRSSHIIPAFAFGRTDTSVFPDLSECLARGRLPPSTSTSTTPVSHLILWS</sequence>
<reference evidence="2 3" key="1">
    <citation type="journal article" date="2019" name="Nat. Ecol. Evol.">
        <title>Megaphylogeny resolves global patterns of mushroom evolution.</title>
        <authorList>
            <person name="Varga T."/>
            <person name="Krizsan K."/>
            <person name="Foldi C."/>
            <person name="Dima B."/>
            <person name="Sanchez-Garcia M."/>
            <person name="Sanchez-Ramirez S."/>
            <person name="Szollosi G.J."/>
            <person name="Szarkandi J.G."/>
            <person name="Papp V."/>
            <person name="Albert L."/>
            <person name="Andreopoulos W."/>
            <person name="Angelini C."/>
            <person name="Antonin V."/>
            <person name="Barry K.W."/>
            <person name="Bougher N.L."/>
            <person name="Buchanan P."/>
            <person name="Buyck B."/>
            <person name="Bense V."/>
            <person name="Catcheside P."/>
            <person name="Chovatia M."/>
            <person name="Cooper J."/>
            <person name="Damon W."/>
            <person name="Desjardin D."/>
            <person name="Finy P."/>
            <person name="Geml J."/>
            <person name="Haridas S."/>
            <person name="Hughes K."/>
            <person name="Justo A."/>
            <person name="Karasinski D."/>
            <person name="Kautmanova I."/>
            <person name="Kiss B."/>
            <person name="Kocsube S."/>
            <person name="Kotiranta H."/>
            <person name="LaButti K.M."/>
            <person name="Lechner B.E."/>
            <person name="Liimatainen K."/>
            <person name="Lipzen A."/>
            <person name="Lukacs Z."/>
            <person name="Mihaltcheva S."/>
            <person name="Morgado L.N."/>
            <person name="Niskanen T."/>
            <person name="Noordeloos M.E."/>
            <person name="Ohm R.A."/>
            <person name="Ortiz-Santana B."/>
            <person name="Ovrebo C."/>
            <person name="Racz N."/>
            <person name="Riley R."/>
            <person name="Savchenko A."/>
            <person name="Shiryaev A."/>
            <person name="Soop K."/>
            <person name="Spirin V."/>
            <person name="Szebenyi C."/>
            <person name="Tomsovsky M."/>
            <person name="Tulloss R.E."/>
            <person name="Uehling J."/>
            <person name="Grigoriev I.V."/>
            <person name="Vagvolgyi C."/>
            <person name="Papp T."/>
            <person name="Martin F.M."/>
            <person name="Miettinen O."/>
            <person name="Hibbett D.S."/>
            <person name="Nagy L.G."/>
        </authorList>
    </citation>
    <scope>NUCLEOTIDE SEQUENCE [LARGE SCALE GENOMIC DNA]</scope>
    <source>
        <strain evidence="2 3">HHB13444</strain>
    </source>
</reference>
<evidence type="ECO:0000256" key="1">
    <source>
        <dbReference type="SAM" id="MobiDB-lite"/>
    </source>
</evidence>
<evidence type="ECO:0000313" key="2">
    <source>
        <dbReference type="EMBL" id="TFK80595.1"/>
    </source>
</evidence>
<dbReference type="STRING" id="1314778.A0A5C3NTD9"/>
<gene>
    <name evidence="2" type="ORF">K466DRAFT_503627</name>
</gene>
<feature type="compositionally biased region" description="Basic and acidic residues" evidence="1">
    <location>
        <begin position="816"/>
        <end position="826"/>
    </location>
</feature>
<accession>A0A5C3NTD9</accession>
<dbReference type="EMBL" id="ML211742">
    <property type="protein sequence ID" value="TFK80595.1"/>
    <property type="molecule type" value="Genomic_DNA"/>
</dbReference>
<feature type="region of interest" description="Disordered" evidence="1">
    <location>
        <begin position="53"/>
        <end position="83"/>
    </location>
</feature>
<dbReference type="Pfam" id="PF18759">
    <property type="entry name" value="Plavaka"/>
    <property type="match status" value="1"/>
</dbReference>
<dbReference type="AlphaFoldDB" id="A0A5C3NTD9"/>